<evidence type="ECO:0000313" key="2">
    <source>
        <dbReference type="Proteomes" id="UP001595191"/>
    </source>
</evidence>
<name>A0ACC7LSS8_9FLAO</name>
<comment type="caution">
    <text evidence="1">The sequence shown here is derived from an EMBL/GenBank/DDBJ whole genome shotgun (WGS) entry which is preliminary data.</text>
</comment>
<organism evidence="1 2">
    <name type="scientific">Meishania litoralis</name>
    <dbReference type="NCBI Taxonomy" id="3434685"/>
    <lineage>
        <taxon>Bacteria</taxon>
        <taxon>Pseudomonadati</taxon>
        <taxon>Bacteroidota</taxon>
        <taxon>Flavobacteriia</taxon>
        <taxon>Flavobacteriales</taxon>
        <taxon>Flavobacteriaceae</taxon>
        <taxon>Meishania</taxon>
    </lineage>
</organism>
<keyword evidence="2" id="KW-1185">Reference proteome</keyword>
<dbReference type="Proteomes" id="UP001595191">
    <property type="component" value="Unassembled WGS sequence"/>
</dbReference>
<gene>
    <name evidence="1" type="ORF">ACEZ3G_16415</name>
</gene>
<accession>A0ACC7LSS8</accession>
<reference evidence="1" key="1">
    <citation type="submission" date="2024-09" db="EMBL/GenBank/DDBJ databases">
        <authorList>
            <person name="Liu J."/>
        </authorList>
    </citation>
    <scope>NUCLEOTIDE SEQUENCE</scope>
    <source>
        <strain evidence="1">NBU2967</strain>
    </source>
</reference>
<proteinExistence type="predicted"/>
<protein>
    <submittedName>
        <fullName evidence="1">Transposase</fullName>
    </submittedName>
</protein>
<dbReference type="EMBL" id="JBHFPV010000007">
    <property type="protein sequence ID" value="MFH6605072.1"/>
    <property type="molecule type" value="Genomic_DNA"/>
</dbReference>
<sequence>MTSWVRRRRNTGGGKDVCANCPIISACLGKSAWEKKFSITYYREEYERNIARVESPQGRYMKGKRQSTVEPVFGTLTQFMGLRKINTIGLAQANKVMHLSAIAYNTSICSVQA</sequence>
<evidence type="ECO:0000313" key="1">
    <source>
        <dbReference type="EMBL" id="MFH6605072.1"/>
    </source>
</evidence>